<keyword evidence="1" id="KW-1133">Transmembrane helix</keyword>
<dbReference type="OrthoDB" id="3625606at2759"/>
<evidence type="ECO:0000256" key="1">
    <source>
        <dbReference type="SAM" id="Phobius"/>
    </source>
</evidence>
<dbReference type="RefSeq" id="XP_038739901.1">
    <property type="nucleotide sequence ID" value="XM_038894821.1"/>
</dbReference>
<evidence type="ECO:0000313" key="3">
    <source>
        <dbReference type="Proteomes" id="UP000781932"/>
    </source>
</evidence>
<dbReference type="Proteomes" id="UP000781932">
    <property type="component" value="Unassembled WGS sequence"/>
</dbReference>
<accession>A0A9P6HUS1</accession>
<protein>
    <recommendedName>
        <fullName evidence="4">PPPDE domain-containing protein</fullName>
    </recommendedName>
</protein>
<reference evidence="2" key="1">
    <citation type="submission" date="2020-03" db="EMBL/GenBank/DDBJ databases">
        <authorList>
            <person name="He L."/>
        </authorList>
    </citation>
    <scope>NUCLEOTIDE SEQUENCE</scope>
    <source>
        <strain evidence="2">CkLH20</strain>
    </source>
</reference>
<comment type="caution">
    <text evidence="2">The sequence shown here is derived from an EMBL/GenBank/DDBJ whole genome shotgun (WGS) entry which is preliminary data.</text>
</comment>
<organism evidence="2 3">
    <name type="scientific">Colletotrichum karsti</name>
    <dbReference type="NCBI Taxonomy" id="1095194"/>
    <lineage>
        <taxon>Eukaryota</taxon>
        <taxon>Fungi</taxon>
        <taxon>Dikarya</taxon>
        <taxon>Ascomycota</taxon>
        <taxon>Pezizomycotina</taxon>
        <taxon>Sordariomycetes</taxon>
        <taxon>Hypocreomycetidae</taxon>
        <taxon>Glomerellales</taxon>
        <taxon>Glomerellaceae</taxon>
        <taxon>Colletotrichum</taxon>
        <taxon>Colletotrichum boninense species complex</taxon>
    </lineage>
</organism>
<keyword evidence="1" id="KW-0472">Membrane</keyword>
<name>A0A9P6HUS1_9PEZI</name>
<dbReference type="EMBL" id="JAATWM020000054">
    <property type="protein sequence ID" value="KAF9870440.1"/>
    <property type="molecule type" value="Genomic_DNA"/>
</dbReference>
<evidence type="ECO:0000313" key="2">
    <source>
        <dbReference type="EMBL" id="KAF9870440.1"/>
    </source>
</evidence>
<feature type="transmembrane region" description="Helical" evidence="1">
    <location>
        <begin position="16"/>
        <end position="35"/>
    </location>
</feature>
<keyword evidence="1" id="KW-0812">Transmembrane</keyword>
<dbReference type="InterPro" id="IPR042266">
    <property type="entry name" value="PPPDE_sf"/>
</dbReference>
<gene>
    <name evidence="2" type="ORF">CkaCkLH20_12107</name>
</gene>
<dbReference type="AlphaFoldDB" id="A0A9P6HUS1"/>
<dbReference type="Gene3D" id="3.90.1720.30">
    <property type="entry name" value="PPPDE domains"/>
    <property type="match status" value="1"/>
</dbReference>
<dbReference type="GeneID" id="62167895"/>
<evidence type="ECO:0008006" key="4">
    <source>
        <dbReference type="Google" id="ProtNLM"/>
    </source>
</evidence>
<proteinExistence type="predicted"/>
<keyword evidence="3" id="KW-1185">Reference proteome</keyword>
<sequence length="370" mass="42049">MRFENTEDDPSRDVRTAAGVISAIVIFLGLCAVCVKSSKFRESGKSRVVARNLDFTKLDIPADSSEEQIISKLQNGWQQHLRGRATSRLENERDTSHGEPIWLSIYANMANFRHWALLTHRYKYELRERKRNGIRYDPYDLEAGGFQNEADQPVEAFAARDAVEDVSNTSGFARYYEQVIREDKDHDPMMAQRAEAIRQTQVPRVYKDNVGLLYVIHLGWTTKTKDEVDKICVAVAQSFGRYNVVSNNCQHFVRLLATSIVDKKSEDWEWFEGAANKRYEYVGPLTIGPPAGLAQLCLDRLTSMLANDEIKDPEVKAKIIEHIQTLSTYVDNLKREIDEELNRTVEFGRRDAGWNQMMGQMGSGGGMAGG</sequence>
<reference evidence="2" key="2">
    <citation type="submission" date="2020-11" db="EMBL/GenBank/DDBJ databases">
        <title>Whole genome sequencing of Colletotrichum sp.</title>
        <authorList>
            <person name="Li H."/>
        </authorList>
    </citation>
    <scope>NUCLEOTIDE SEQUENCE</scope>
    <source>
        <strain evidence="2">CkLH20</strain>
    </source>
</reference>